<dbReference type="Proteomes" id="UP000007148">
    <property type="component" value="Unassembled WGS sequence"/>
</dbReference>
<comment type="caution">
    <text evidence="2">The sequence shown here is derived from an EMBL/GenBank/DDBJ whole genome shotgun (WGS) entry which is preliminary data.</text>
</comment>
<keyword evidence="1" id="KW-0732">Signal</keyword>
<evidence type="ECO:0000313" key="2">
    <source>
        <dbReference type="EMBL" id="CCA70313.1"/>
    </source>
</evidence>
<dbReference type="AlphaFoldDB" id="G4TG71"/>
<name>G4TG71_SERID</name>
<sequence length="248" mass="27810">MPPKQGATLFLLVHFVVKASVNRIIRSFSVTEDFEPGGHPFHFAQMDFDTRTALENIWKQLDFAYRPNFDPLAAVFSLYKCAKLPGASGWENYVAIFQCSGAKPLRQDPRQPWILCHLSKDASTGHIMLKHQFMIARDYDLGALPASYDWLDGDWRKAVKDQLARVNNFEEDASKHPWALKKMYRTVHNKAGSSSKQILEGISLIVEWQGCEPVSIEAVAANPHSLAPLQATPSLQLESSAALPPYSL</sequence>
<protein>
    <submittedName>
        <fullName evidence="2">Uncharacterized protein</fullName>
    </submittedName>
</protein>
<keyword evidence="3" id="KW-1185">Reference proteome</keyword>
<feature type="chain" id="PRO_5003468475" evidence="1">
    <location>
        <begin position="22"/>
        <end position="248"/>
    </location>
</feature>
<proteinExistence type="predicted"/>
<organism evidence="2 3">
    <name type="scientific">Serendipita indica (strain DSM 11827)</name>
    <name type="common">Root endophyte fungus</name>
    <name type="synonym">Piriformospora indica</name>
    <dbReference type="NCBI Taxonomy" id="1109443"/>
    <lineage>
        <taxon>Eukaryota</taxon>
        <taxon>Fungi</taxon>
        <taxon>Dikarya</taxon>
        <taxon>Basidiomycota</taxon>
        <taxon>Agaricomycotina</taxon>
        <taxon>Agaricomycetes</taxon>
        <taxon>Sebacinales</taxon>
        <taxon>Serendipitaceae</taxon>
        <taxon>Serendipita</taxon>
    </lineage>
</organism>
<dbReference type="OrthoDB" id="3244060at2759"/>
<evidence type="ECO:0000256" key="1">
    <source>
        <dbReference type="SAM" id="SignalP"/>
    </source>
</evidence>
<reference evidence="2 3" key="1">
    <citation type="journal article" date="2011" name="PLoS Pathog.">
        <title>Endophytic Life Strategies Decoded by Genome and Transcriptome Analyses of the Mutualistic Root Symbiont Piriformospora indica.</title>
        <authorList>
            <person name="Zuccaro A."/>
            <person name="Lahrmann U."/>
            <person name="Guldener U."/>
            <person name="Langen G."/>
            <person name="Pfiffi S."/>
            <person name="Biedenkopf D."/>
            <person name="Wong P."/>
            <person name="Samans B."/>
            <person name="Grimm C."/>
            <person name="Basiewicz M."/>
            <person name="Murat C."/>
            <person name="Martin F."/>
            <person name="Kogel K.H."/>
        </authorList>
    </citation>
    <scope>NUCLEOTIDE SEQUENCE [LARGE SCALE GENOMIC DNA]</scope>
    <source>
        <strain evidence="2 3">DSM 11827</strain>
    </source>
</reference>
<accession>G4TG71</accession>
<dbReference type="HOGENOM" id="CLU_1120511_0_0_1"/>
<evidence type="ECO:0000313" key="3">
    <source>
        <dbReference type="Proteomes" id="UP000007148"/>
    </source>
</evidence>
<dbReference type="EMBL" id="CAFZ01000078">
    <property type="protein sequence ID" value="CCA70313.1"/>
    <property type="molecule type" value="Genomic_DNA"/>
</dbReference>
<gene>
    <name evidence="2" type="ORF">PIIN_04252</name>
</gene>
<feature type="signal peptide" evidence="1">
    <location>
        <begin position="1"/>
        <end position="21"/>
    </location>
</feature>
<dbReference type="InParanoid" id="G4TG71"/>